<gene>
    <name evidence="1" type="ORF">Fcan01_22752</name>
</gene>
<protein>
    <submittedName>
        <fullName evidence="1">Uncharacterized protein</fullName>
    </submittedName>
</protein>
<sequence>MSLLSIPTQPRNGAGLKAKVYPTKLVSKEEIIIEKTRIIILQVIAVSQDRASVDNCTVSKKNAEVFYYDIGSGSTPVTQQFQEETTKIDSNCNTTSDSVQGSFSYQKGITTGTKLNAIQSSTIGHAANSPSLPLLFKSPYYWAQTFYSLTDPHPEIDYYLVQLDPAPTPQIYTDLFSYTFRTRNATCGFLKRFLAALTTPPSTPIV</sequence>
<organism evidence="1 2">
    <name type="scientific">Folsomia candida</name>
    <name type="common">Springtail</name>
    <dbReference type="NCBI Taxonomy" id="158441"/>
    <lineage>
        <taxon>Eukaryota</taxon>
        <taxon>Metazoa</taxon>
        <taxon>Ecdysozoa</taxon>
        <taxon>Arthropoda</taxon>
        <taxon>Hexapoda</taxon>
        <taxon>Collembola</taxon>
        <taxon>Entomobryomorpha</taxon>
        <taxon>Isotomoidea</taxon>
        <taxon>Isotomidae</taxon>
        <taxon>Proisotominae</taxon>
        <taxon>Folsomia</taxon>
    </lineage>
</organism>
<evidence type="ECO:0000313" key="2">
    <source>
        <dbReference type="Proteomes" id="UP000198287"/>
    </source>
</evidence>
<reference evidence="1 2" key="1">
    <citation type="submission" date="2015-12" db="EMBL/GenBank/DDBJ databases">
        <title>The genome of Folsomia candida.</title>
        <authorList>
            <person name="Faddeeva A."/>
            <person name="Derks M.F."/>
            <person name="Anvar Y."/>
            <person name="Smit S."/>
            <person name="Van Straalen N."/>
            <person name="Roelofs D."/>
        </authorList>
    </citation>
    <scope>NUCLEOTIDE SEQUENCE [LARGE SCALE GENOMIC DNA]</scope>
    <source>
        <strain evidence="1 2">VU population</strain>
        <tissue evidence="1">Whole body</tissue>
    </source>
</reference>
<proteinExistence type="predicted"/>
<dbReference type="EMBL" id="LNIX01000026">
    <property type="protein sequence ID" value="OXA42547.1"/>
    <property type="molecule type" value="Genomic_DNA"/>
</dbReference>
<keyword evidence="2" id="KW-1185">Reference proteome</keyword>
<name>A0A226DCW6_FOLCA</name>
<dbReference type="AlphaFoldDB" id="A0A226DCW6"/>
<evidence type="ECO:0000313" key="1">
    <source>
        <dbReference type="EMBL" id="OXA42547.1"/>
    </source>
</evidence>
<dbReference type="Proteomes" id="UP000198287">
    <property type="component" value="Unassembled WGS sequence"/>
</dbReference>
<accession>A0A226DCW6</accession>
<comment type="caution">
    <text evidence="1">The sequence shown here is derived from an EMBL/GenBank/DDBJ whole genome shotgun (WGS) entry which is preliminary data.</text>
</comment>